<evidence type="ECO:0000313" key="10">
    <source>
        <dbReference type="Proteomes" id="UP000045051"/>
    </source>
</evidence>
<dbReference type="PANTHER" id="PTHR33308:SF9">
    <property type="entry name" value="PEPTIDOGLYCAN HYDROLASE FLGJ"/>
    <property type="match status" value="1"/>
</dbReference>
<accession>A0A0B7I4Q7</accession>
<dbReference type="STRING" id="1848903.CCAND38_200003"/>
<dbReference type="InterPro" id="IPR036779">
    <property type="entry name" value="LysM_dom_sf"/>
</dbReference>
<evidence type="ECO:0000313" key="7">
    <source>
        <dbReference type="EMBL" id="CEN44848.1"/>
    </source>
</evidence>
<name>A0A0B7I4Q7_9FLAO</name>
<evidence type="ECO:0000259" key="6">
    <source>
        <dbReference type="PROSITE" id="PS51782"/>
    </source>
</evidence>
<reference evidence="9 10" key="1">
    <citation type="submission" date="2015-01" db="EMBL/GenBank/DDBJ databases">
        <authorList>
            <person name="MANFREDI Pablo"/>
        </authorList>
    </citation>
    <scope>NUCLEOTIDE SEQUENCE [LARGE SCALE GENOMIC DNA]</scope>
    <source>
        <strain evidence="7 10">CcD38</strain>
        <strain evidence="8 9">CcD93</strain>
    </source>
</reference>
<dbReference type="PROSITE" id="PS51782">
    <property type="entry name" value="LYSM"/>
    <property type="match status" value="1"/>
</dbReference>
<sequence>MFKKILFLLAFLSILVSCSSRYYKNPKNPKKVTHRGQRPMPKNIDKKTRELVNEKLKKYESSEEIYHEIPPAMPVTTAVTLKYIEDYKEISMVEMQRYRIPASITLAQGILESASGQGRLARYGNNHFGIKCHSAWKGKTITHDDDEKGECFRRYKYAFESFEDHSQFLVNRSRYASLFTLAINDYEKWAHGLKKAGYATDPQYAQKLIAIIKRYKLYEYDNLVIKADNQGIAITDALRTQQTQKDSVKAVEPVVEPVETFAKPSTEGSPVYYVVQAGDTLYKISREQKVPVNQIMKLNNLNDITSNNLQVGQELRLN</sequence>
<dbReference type="Proteomes" id="UP000038200">
    <property type="component" value="Unassembled WGS sequence"/>
</dbReference>
<dbReference type="GO" id="GO:0042742">
    <property type="term" value="P:defense response to bacterium"/>
    <property type="evidence" value="ECO:0007669"/>
    <property type="project" value="UniProtKB-KW"/>
</dbReference>
<dbReference type="Gene3D" id="3.10.350.10">
    <property type="entry name" value="LysM domain"/>
    <property type="match status" value="1"/>
</dbReference>
<dbReference type="InterPro" id="IPR051056">
    <property type="entry name" value="Glycosyl_Hydrolase_73"/>
</dbReference>
<feature type="chain" id="PRO_5010413214" description="Peptidoglycan hydrolase" evidence="5">
    <location>
        <begin position="24"/>
        <end position="318"/>
    </location>
</feature>
<evidence type="ECO:0000256" key="5">
    <source>
        <dbReference type="SAM" id="SignalP"/>
    </source>
</evidence>
<dbReference type="PROSITE" id="PS51257">
    <property type="entry name" value="PROKAR_LIPOPROTEIN"/>
    <property type="match status" value="1"/>
</dbReference>
<dbReference type="AlphaFoldDB" id="A0A0B7I4Q7"/>
<dbReference type="SMART" id="SM00047">
    <property type="entry name" value="LYZ2"/>
    <property type="match status" value="1"/>
</dbReference>
<keyword evidence="2" id="KW-0081">Bacteriolytic enzyme</keyword>
<dbReference type="Pfam" id="PF01476">
    <property type="entry name" value="LysM"/>
    <property type="match status" value="1"/>
</dbReference>
<dbReference type="Gene3D" id="1.10.530.10">
    <property type="match status" value="1"/>
</dbReference>
<dbReference type="SMART" id="SM00257">
    <property type="entry name" value="LysM"/>
    <property type="match status" value="1"/>
</dbReference>
<feature type="signal peptide" evidence="5">
    <location>
        <begin position="1"/>
        <end position="23"/>
    </location>
</feature>
<feature type="domain" description="LysM" evidence="6">
    <location>
        <begin position="271"/>
        <end position="317"/>
    </location>
</feature>
<evidence type="ECO:0000313" key="9">
    <source>
        <dbReference type="Proteomes" id="UP000038200"/>
    </source>
</evidence>
<dbReference type="InterPro" id="IPR018392">
    <property type="entry name" value="LysM"/>
</dbReference>
<dbReference type="SUPFAM" id="SSF54106">
    <property type="entry name" value="LysM domain"/>
    <property type="match status" value="1"/>
</dbReference>
<protein>
    <recommendedName>
        <fullName evidence="4">Peptidoglycan hydrolase</fullName>
    </recommendedName>
</protein>
<evidence type="ECO:0000256" key="1">
    <source>
        <dbReference type="ARBA" id="ARBA00022529"/>
    </source>
</evidence>
<evidence type="ECO:0000256" key="4">
    <source>
        <dbReference type="ARBA" id="ARBA00032108"/>
    </source>
</evidence>
<dbReference type="RefSeq" id="WP_042008578.1">
    <property type="nucleotide sequence ID" value="NZ_CDOI01000113.1"/>
</dbReference>
<dbReference type="EMBL" id="CDOI01000113">
    <property type="protein sequence ID" value="CEN44848.1"/>
    <property type="molecule type" value="Genomic_DNA"/>
</dbReference>
<dbReference type="OrthoDB" id="977752at2"/>
<evidence type="ECO:0000256" key="3">
    <source>
        <dbReference type="ARBA" id="ARBA00022801"/>
    </source>
</evidence>
<evidence type="ECO:0000256" key="2">
    <source>
        <dbReference type="ARBA" id="ARBA00022638"/>
    </source>
</evidence>
<organism evidence="7 10">
    <name type="scientific">Capnocytophaga canis</name>
    <dbReference type="NCBI Taxonomy" id="1848903"/>
    <lineage>
        <taxon>Bacteria</taxon>
        <taxon>Pseudomonadati</taxon>
        <taxon>Bacteroidota</taxon>
        <taxon>Flavobacteriia</taxon>
        <taxon>Flavobacteriales</taxon>
        <taxon>Flavobacteriaceae</taxon>
        <taxon>Capnocytophaga</taxon>
    </lineage>
</organism>
<keyword evidence="1" id="KW-0929">Antimicrobial</keyword>
<keyword evidence="5" id="KW-0732">Signal</keyword>
<gene>
    <name evidence="7" type="ORF">CCAND38_200003</name>
    <name evidence="8" type="ORF">CCAND93_500026</name>
</gene>
<keyword evidence="10" id="KW-1185">Reference proteome</keyword>
<dbReference type="Pfam" id="PF01832">
    <property type="entry name" value="Glucosaminidase"/>
    <property type="match status" value="1"/>
</dbReference>
<proteinExistence type="predicted"/>
<dbReference type="GO" id="GO:0004040">
    <property type="term" value="F:amidase activity"/>
    <property type="evidence" value="ECO:0007669"/>
    <property type="project" value="InterPro"/>
</dbReference>
<evidence type="ECO:0000313" key="8">
    <source>
        <dbReference type="EMBL" id="CEN53658.1"/>
    </source>
</evidence>
<dbReference type="Proteomes" id="UP000045051">
    <property type="component" value="Unassembled WGS sequence"/>
</dbReference>
<dbReference type="GO" id="GO:0031640">
    <property type="term" value="P:killing of cells of another organism"/>
    <property type="evidence" value="ECO:0007669"/>
    <property type="project" value="UniProtKB-KW"/>
</dbReference>
<dbReference type="InterPro" id="IPR002901">
    <property type="entry name" value="MGlyc_endo_b_GlcNAc-like_dom"/>
</dbReference>
<dbReference type="EMBL" id="CDOL01000240">
    <property type="protein sequence ID" value="CEN53658.1"/>
    <property type="molecule type" value="Genomic_DNA"/>
</dbReference>
<keyword evidence="3" id="KW-0378">Hydrolase</keyword>
<dbReference type="PANTHER" id="PTHR33308">
    <property type="entry name" value="PEPTIDOGLYCAN HYDROLASE FLGJ"/>
    <property type="match status" value="1"/>
</dbReference>
<dbReference type="CDD" id="cd00118">
    <property type="entry name" value="LysM"/>
    <property type="match status" value="1"/>
</dbReference>